<dbReference type="GO" id="GO:0031422">
    <property type="term" value="C:RecQ family helicase-topoisomerase III complex"/>
    <property type="evidence" value="ECO:0007669"/>
    <property type="project" value="TreeGrafter"/>
</dbReference>
<dbReference type="OrthoDB" id="341511at2759"/>
<dbReference type="GO" id="GO:0016604">
    <property type="term" value="C:nuclear body"/>
    <property type="evidence" value="ECO:0007669"/>
    <property type="project" value="TreeGrafter"/>
</dbReference>
<evidence type="ECO:0000259" key="4">
    <source>
        <dbReference type="Pfam" id="PF21000"/>
    </source>
</evidence>
<dbReference type="AlphaFoldDB" id="A0A0C3EZC4"/>
<dbReference type="EMBL" id="KN833087">
    <property type="protein sequence ID" value="KIM73279.1"/>
    <property type="molecule type" value="Genomic_DNA"/>
</dbReference>
<reference evidence="5 6" key="1">
    <citation type="submission" date="2014-04" db="EMBL/GenBank/DDBJ databases">
        <authorList>
            <consortium name="DOE Joint Genome Institute"/>
            <person name="Kuo A."/>
            <person name="Tarkka M."/>
            <person name="Buscot F."/>
            <person name="Kohler A."/>
            <person name="Nagy L.G."/>
            <person name="Floudas D."/>
            <person name="Copeland A."/>
            <person name="Barry K.W."/>
            <person name="Cichocki N."/>
            <person name="Veneault-Fourrey C."/>
            <person name="LaButti K."/>
            <person name="Lindquist E.A."/>
            <person name="Lipzen A."/>
            <person name="Lundell T."/>
            <person name="Morin E."/>
            <person name="Murat C."/>
            <person name="Sun H."/>
            <person name="Tunlid A."/>
            <person name="Henrissat B."/>
            <person name="Grigoriev I.V."/>
            <person name="Hibbett D.S."/>
            <person name="Martin F."/>
            <person name="Nordberg H.P."/>
            <person name="Cantor M.N."/>
            <person name="Hua S.X."/>
        </authorList>
    </citation>
    <scope>NUCLEOTIDE SEQUENCE [LARGE SCALE GENOMIC DNA]</scope>
    <source>
        <strain evidence="5 6">F 1598</strain>
    </source>
</reference>
<feature type="domain" description="RecQ mediated genome instability protein 1 OB-fold" evidence="3">
    <location>
        <begin position="69"/>
        <end position="175"/>
    </location>
</feature>
<dbReference type="SMART" id="SM01161">
    <property type="entry name" value="DUF1767"/>
    <property type="match status" value="1"/>
</dbReference>
<evidence type="ECO:0000259" key="3">
    <source>
        <dbReference type="Pfam" id="PF08585"/>
    </source>
</evidence>
<dbReference type="Pfam" id="PF21000">
    <property type="entry name" value="RMI1_N_N"/>
    <property type="match status" value="1"/>
</dbReference>
<evidence type="ECO:0000313" key="6">
    <source>
        <dbReference type="Proteomes" id="UP000054166"/>
    </source>
</evidence>
<sequence>MAVPQQIQQWIKNTYPSPRLDPEWLHACLTYLQTDRLLPLTPLPPFLLALNNEILQSDLVDSMAPRTGLPGNINELNDVRLTGKVLVQIVAITEIASSAFSLMGVMQAREERERGVVSIDANAGGEEGEDEGPLQRYPRGMLRFELCDGSTTVAAIEYRSIPQLELGVTPLGYKV</sequence>
<organism evidence="5 6">
    <name type="scientific">Piloderma croceum (strain F 1598)</name>
    <dbReference type="NCBI Taxonomy" id="765440"/>
    <lineage>
        <taxon>Eukaryota</taxon>
        <taxon>Fungi</taxon>
        <taxon>Dikarya</taxon>
        <taxon>Basidiomycota</taxon>
        <taxon>Agaricomycotina</taxon>
        <taxon>Agaricomycetes</taxon>
        <taxon>Agaricomycetidae</taxon>
        <taxon>Atheliales</taxon>
        <taxon>Atheliaceae</taxon>
        <taxon>Piloderma</taxon>
    </lineage>
</organism>
<feature type="domain" description="RMI1 N-terminal" evidence="4">
    <location>
        <begin position="12"/>
        <end position="62"/>
    </location>
</feature>
<dbReference type="Gene3D" id="2.40.50.770">
    <property type="entry name" value="RecQ-mediated genome instability protein Rmi1, C-terminal domain"/>
    <property type="match status" value="1"/>
</dbReference>
<evidence type="ECO:0000256" key="1">
    <source>
        <dbReference type="ARBA" id="ARBA00006395"/>
    </source>
</evidence>
<dbReference type="InterPro" id="IPR049363">
    <property type="entry name" value="RMI1_N"/>
</dbReference>
<protein>
    <recommendedName>
        <fullName evidence="2">RecQ-mediated genome instability protein 1</fullName>
    </recommendedName>
</protein>
<evidence type="ECO:0000313" key="5">
    <source>
        <dbReference type="EMBL" id="KIM73279.1"/>
    </source>
</evidence>
<gene>
    <name evidence="5" type="ORF">PILCRDRAFT_81319</name>
</gene>
<dbReference type="InParanoid" id="A0A0C3EZC4"/>
<dbReference type="Proteomes" id="UP000054166">
    <property type="component" value="Unassembled WGS sequence"/>
</dbReference>
<dbReference type="PANTHER" id="PTHR14790">
    <property type="entry name" value="RECQ-MEDIATED GENOME INSTABILITY PROTEIN 1 RMI1"/>
    <property type="match status" value="1"/>
</dbReference>
<evidence type="ECO:0000256" key="2">
    <source>
        <dbReference type="ARBA" id="ARBA00018987"/>
    </source>
</evidence>
<dbReference type="PANTHER" id="PTHR14790:SF15">
    <property type="entry name" value="RECQ-MEDIATED GENOME INSTABILITY PROTEIN 1"/>
    <property type="match status" value="1"/>
</dbReference>
<dbReference type="HOGENOM" id="CLU_096565_1_0_1"/>
<name>A0A0C3EZC4_PILCF</name>
<dbReference type="STRING" id="765440.A0A0C3EZC4"/>
<reference evidence="6" key="2">
    <citation type="submission" date="2015-01" db="EMBL/GenBank/DDBJ databases">
        <title>Evolutionary Origins and Diversification of the Mycorrhizal Mutualists.</title>
        <authorList>
            <consortium name="DOE Joint Genome Institute"/>
            <consortium name="Mycorrhizal Genomics Consortium"/>
            <person name="Kohler A."/>
            <person name="Kuo A."/>
            <person name="Nagy L.G."/>
            <person name="Floudas D."/>
            <person name="Copeland A."/>
            <person name="Barry K.W."/>
            <person name="Cichocki N."/>
            <person name="Veneault-Fourrey C."/>
            <person name="LaButti K."/>
            <person name="Lindquist E.A."/>
            <person name="Lipzen A."/>
            <person name="Lundell T."/>
            <person name="Morin E."/>
            <person name="Murat C."/>
            <person name="Riley R."/>
            <person name="Ohm R."/>
            <person name="Sun H."/>
            <person name="Tunlid A."/>
            <person name="Henrissat B."/>
            <person name="Grigoriev I.V."/>
            <person name="Hibbett D.S."/>
            <person name="Martin F."/>
        </authorList>
    </citation>
    <scope>NUCLEOTIDE SEQUENCE [LARGE SCALE GENOMIC DNA]</scope>
    <source>
        <strain evidence="6">F 1598</strain>
    </source>
</reference>
<dbReference type="GO" id="GO:0000712">
    <property type="term" value="P:resolution of meiotic recombination intermediates"/>
    <property type="evidence" value="ECO:0007669"/>
    <property type="project" value="TreeGrafter"/>
</dbReference>
<proteinExistence type="inferred from homology"/>
<dbReference type="InterPro" id="IPR013894">
    <property type="entry name" value="RMI1_OB"/>
</dbReference>
<dbReference type="InterPro" id="IPR042470">
    <property type="entry name" value="RMI1_N_C_sf"/>
</dbReference>
<dbReference type="GO" id="GO:0000724">
    <property type="term" value="P:double-strand break repair via homologous recombination"/>
    <property type="evidence" value="ECO:0007669"/>
    <property type="project" value="TreeGrafter"/>
</dbReference>
<keyword evidence="6" id="KW-1185">Reference proteome</keyword>
<accession>A0A0C3EZC4</accession>
<dbReference type="Pfam" id="PF08585">
    <property type="entry name" value="RMI1_N_C"/>
    <property type="match status" value="1"/>
</dbReference>
<comment type="similarity">
    <text evidence="1">Belongs to the RMI1 family.</text>
</comment>